<dbReference type="InterPro" id="IPR011986">
    <property type="entry name" value="Xdiol_dOase_LigA"/>
</dbReference>
<proteinExistence type="predicted"/>
<accession>A0A2K9EJK7</accession>
<feature type="compositionally biased region" description="Polar residues" evidence="1">
    <location>
        <begin position="1"/>
        <end position="12"/>
    </location>
</feature>
<gene>
    <name evidence="3" type="ORF">CUV01_03895</name>
</gene>
<dbReference type="Gene3D" id="1.10.700.10">
    <property type="entry name" value="Dioxygenase LigAB, LigA subunit"/>
    <property type="match status" value="1"/>
</dbReference>
<dbReference type="Pfam" id="PF07746">
    <property type="entry name" value="LigA"/>
    <property type="match status" value="1"/>
</dbReference>
<evidence type="ECO:0000256" key="1">
    <source>
        <dbReference type="SAM" id="MobiDB-lite"/>
    </source>
</evidence>
<dbReference type="GO" id="GO:0051213">
    <property type="term" value="F:dioxygenase activity"/>
    <property type="evidence" value="ECO:0007669"/>
    <property type="project" value="UniProtKB-KW"/>
</dbReference>
<evidence type="ECO:0000259" key="2">
    <source>
        <dbReference type="Pfam" id="PF07746"/>
    </source>
</evidence>
<dbReference type="Proteomes" id="UP000233742">
    <property type="component" value="Chromosome"/>
</dbReference>
<reference evidence="3 4" key="1">
    <citation type="submission" date="2017-12" db="EMBL/GenBank/DDBJ databases">
        <authorList>
            <person name="Hurst M.R.H."/>
        </authorList>
    </citation>
    <scope>NUCLEOTIDE SEQUENCE [LARGE SCALE GENOMIC DNA]</scope>
    <source>
        <strain evidence="3 4">BM15</strain>
    </source>
</reference>
<dbReference type="OrthoDB" id="7864521at2"/>
<protein>
    <submittedName>
        <fullName evidence="3">Extradiol ring-cleavage dioxygenase</fullName>
    </submittedName>
</protein>
<sequence>MANAPDDQNQPGTDIPPTPLLDRDSNLRGYKLNKMAMSLGAPESRQAFKADEDAYLRRFGLDDATRAAVAARDWHEMVRLGGNLFFILKISAVDPVPITSIGAAQAGMSHEDFLKERLGK</sequence>
<keyword evidence="3" id="KW-0560">Oxidoreductase</keyword>
<evidence type="ECO:0000313" key="3">
    <source>
        <dbReference type="EMBL" id="AUH35200.1"/>
    </source>
</evidence>
<keyword evidence="4" id="KW-1185">Reference proteome</keyword>
<keyword evidence="3" id="KW-0223">Dioxygenase</keyword>
<feature type="domain" description="Extradiol ring-cleavage dioxygenase LigAB LigA subunit" evidence="2">
    <location>
        <begin position="32"/>
        <end position="117"/>
    </location>
</feature>
<organism evidence="3 4">
    <name type="scientific">Paracoccus tegillarcae</name>
    <dbReference type="NCBI Taxonomy" id="1529068"/>
    <lineage>
        <taxon>Bacteria</taxon>
        <taxon>Pseudomonadati</taxon>
        <taxon>Pseudomonadota</taxon>
        <taxon>Alphaproteobacteria</taxon>
        <taxon>Rhodobacterales</taxon>
        <taxon>Paracoccaceae</taxon>
        <taxon>Paracoccus</taxon>
    </lineage>
</organism>
<dbReference type="InterPro" id="IPR036622">
    <property type="entry name" value="LigA_sf"/>
</dbReference>
<dbReference type="EMBL" id="CP025408">
    <property type="protein sequence ID" value="AUH35200.1"/>
    <property type="molecule type" value="Genomic_DNA"/>
</dbReference>
<dbReference type="KEGG" id="paro:CUV01_03895"/>
<feature type="region of interest" description="Disordered" evidence="1">
    <location>
        <begin position="1"/>
        <end position="23"/>
    </location>
</feature>
<dbReference type="AlphaFoldDB" id="A0A2K9EJK7"/>
<name>A0A2K9EJK7_9RHOB</name>
<dbReference type="SUPFAM" id="SSF48076">
    <property type="entry name" value="LigA subunit of an aromatic-ring-opening dioxygenase LigAB"/>
    <property type="match status" value="1"/>
</dbReference>
<evidence type="ECO:0000313" key="4">
    <source>
        <dbReference type="Proteomes" id="UP000233742"/>
    </source>
</evidence>